<comment type="caution">
    <text evidence="3">The sequence shown here is derived from an EMBL/GenBank/DDBJ whole genome shotgun (WGS) entry which is preliminary data.</text>
</comment>
<name>A0A133KFB7_9FIRM</name>
<evidence type="ECO:0000313" key="4">
    <source>
        <dbReference type="Proteomes" id="UP000070383"/>
    </source>
</evidence>
<dbReference type="PANTHER" id="PTHR11014">
    <property type="entry name" value="PEPTIDASE M20 FAMILY MEMBER"/>
    <property type="match status" value="1"/>
</dbReference>
<dbReference type="STRING" id="33036.HMPREF3200_00923"/>
<feature type="binding site" evidence="1">
    <location>
        <position position="367"/>
    </location>
    <ligand>
        <name>Mn(2+)</name>
        <dbReference type="ChEBI" id="CHEBI:29035"/>
        <label>2</label>
    </ligand>
</feature>
<evidence type="ECO:0000256" key="1">
    <source>
        <dbReference type="PIRSR" id="PIRSR005962-1"/>
    </source>
</evidence>
<feature type="domain" description="Peptidase M20 dimerisation" evidence="2">
    <location>
        <begin position="188"/>
        <end position="279"/>
    </location>
</feature>
<comment type="cofactor">
    <cofactor evidence="1">
        <name>Mn(2+)</name>
        <dbReference type="ChEBI" id="CHEBI:29035"/>
    </cofactor>
    <text evidence="1">The Mn(2+) ion enhances activity.</text>
</comment>
<dbReference type="EMBL" id="LRPM01000033">
    <property type="protein sequence ID" value="KWZ78124.1"/>
    <property type="molecule type" value="Genomic_DNA"/>
</dbReference>
<dbReference type="SUPFAM" id="SSF55031">
    <property type="entry name" value="Bacterial exopeptidase dimerisation domain"/>
    <property type="match status" value="1"/>
</dbReference>
<dbReference type="PIRSF" id="PIRSF005962">
    <property type="entry name" value="Pept_M20D_amidohydro"/>
    <property type="match status" value="1"/>
</dbReference>
<dbReference type="SUPFAM" id="SSF53187">
    <property type="entry name" value="Zn-dependent exopeptidases"/>
    <property type="match status" value="1"/>
</dbReference>
<feature type="binding site" evidence="1">
    <location>
        <position position="168"/>
    </location>
    <ligand>
        <name>Mn(2+)</name>
        <dbReference type="ChEBI" id="CHEBI:29035"/>
        <label>2</label>
    </ligand>
</feature>
<proteinExistence type="predicted"/>
<keyword evidence="1" id="KW-0479">Metal-binding</keyword>
<keyword evidence="3" id="KW-0378">Hydrolase</keyword>
<dbReference type="GO" id="GO:0016787">
    <property type="term" value="F:hydrolase activity"/>
    <property type="evidence" value="ECO:0007669"/>
    <property type="project" value="UniProtKB-KW"/>
</dbReference>
<dbReference type="Pfam" id="PF07687">
    <property type="entry name" value="M20_dimer"/>
    <property type="match status" value="1"/>
</dbReference>
<feature type="binding site" evidence="1">
    <location>
        <position position="110"/>
    </location>
    <ligand>
        <name>Mn(2+)</name>
        <dbReference type="ChEBI" id="CHEBI:29035"/>
        <label>2</label>
    </ligand>
</feature>
<dbReference type="InterPro" id="IPR036264">
    <property type="entry name" value="Bact_exopeptidase_dim_dom"/>
</dbReference>
<evidence type="ECO:0000313" key="3">
    <source>
        <dbReference type="EMBL" id="KWZ78124.1"/>
    </source>
</evidence>
<sequence>MEDKLIIDQINNQKPKIIEERRHLHKLAEVSAKEFKTSAYLKEEVRKLGLPIVEVEGTGFFAILDTGKAGKSLGLRTDIDALPICESKNNLKNPRLVLSDDPNVFHACGHDGHMATLLASMRILVKNKGKLKGKIYFIFEEGEESGSGIFPMIDGLKNENIDAFYGNHLASFLKTGEISFHPGPIMAGFIMVDFTVKGVGGHSSRPDKAISPIFAQAAIIQSLASAWVNRLDPTKTVTLGLSTIHGGSAHNVIASEVRVDGTLRYFDWDEVERAIEQIQIVGENVARAHACEFINRTASEIFSPVINDEKLALLMKEAVGPYFGENIKEDTTWFASESFQAYGKLAPSLFALVGSANEEKGTGAQHHTPEFDIDEDSLNHAIFAMVKFATSFLEA</sequence>
<feature type="binding site" evidence="1">
    <location>
        <position position="144"/>
    </location>
    <ligand>
        <name>Mn(2+)</name>
        <dbReference type="ChEBI" id="CHEBI:29035"/>
        <label>2</label>
    </ligand>
</feature>
<keyword evidence="1" id="KW-0464">Manganese</keyword>
<dbReference type="InterPro" id="IPR002933">
    <property type="entry name" value="Peptidase_M20"/>
</dbReference>
<gene>
    <name evidence="3" type="ORF">HMPREF3200_00923</name>
</gene>
<organism evidence="3 4">
    <name type="scientific">Anaerococcus tetradius</name>
    <dbReference type="NCBI Taxonomy" id="33036"/>
    <lineage>
        <taxon>Bacteria</taxon>
        <taxon>Bacillati</taxon>
        <taxon>Bacillota</taxon>
        <taxon>Tissierellia</taxon>
        <taxon>Tissierellales</taxon>
        <taxon>Peptoniphilaceae</taxon>
        <taxon>Anaerococcus</taxon>
    </lineage>
</organism>
<dbReference type="OrthoDB" id="9776731at2"/>
<evidence type="ECO:0000259" key="2">
    <source>
        <dbReference type="Pfam" id="PF07687"/>
    </source>
</evidence>
<dbReference type="PATRIC" id="fig|33036.3.peg.915"/>
<reference evidence="4" key="1">
    <citation type="submission" date="2016-01" db="EMBL/GenBank/DDBJ databases">
        <authorList>
            <person name="Mitreva M."/>
            <person name="Pepin K.H."/>
            <person name="Mihindukulasuriya K.A."/>
            <person name="Fulton R."/>
            <person name="Fronick C."/>
            <person name="O'Laughlin M."/>
            <person name="Miner T."/>
            <person name="Herter B."/>
            <person name="Rosa B.A."/>
            <person name="Cordes M."/>
            <person name="Tomlinson C."/>
            <person name="Wollam A."/>
            <person name="Palsikar V.B."/>
            <person name="Mardis E.R."/>
            <person name="Wilson R.K."/>
        </authorList>
    </citation>
    <scope>NUCLEOTIDE SEQUENCE [LARGE SCALE GENOMIC DNA]</scope>
    <source>
        <strain evidence="4">MJR8151</strain>
    </source>
</reference>
<dbReference type="InterPro" id="IPR011650">
    <property type="entry name" value="Peptidase_M20_dimer"/>
</dbReference>
<dbReference type="Proteomes" id="UP000070383">
    <property type="component" value="Unassembled WGS sequence"/>
</dbReference>
<accession>A0A133KFB7</accession>
<dbReference type="Gene3D" id="3.30.70.360">
    <property type="match status" value="1"/>
</dbReference>
<dbReference type="PANTHER" id="PTHR11014:SF63">
    <property type="entry name" value="METALLOPEPTIDASE, PUTATIVE (AFU_ORTHOLOGUE AFUA_6G09600)-RELATED"/>
    <property type="match status" value="1"/>
</dbReference>
<protein>
    <submittedName>
        <fullName evidence="3">Amidohydrolase</fullName>
    </submittedName>
</protein>
<dbReference type="RefSeq" id="WP_060929337.1">
    <property type="nucleotide sequence ID" value="NZ_KQ955275.1"/>
</dbReference>
<dbReference type="Pfam" id="PF01546">
    <property type="entry name" value="Peptidase_M20"/>
    <property type="match status" value="1"/>
</dbReference>
<keyword evidence="4" id="KW-1185">Reference proteome</keyword>
<dbReference type="InterPro" id="IPR017439">
    <property type="entry name" value="Amidohydrolase"/>
</dbReference>
<dbReference type="NCBIfam" id="TIGR01891">
    <property type="entry name" value="amidohydrolases"/>
    <property type="match status" value="1"/>
</dbReference>
<feature type="binding site" evidence="1">
    <location>
        <position position="108"/>
    </location>
    <ligand>
        <name>Mn(2+)</name>
        <dbReference type="ChEBI" id="CHEBI:29035"/>
        <label>2</label>
    </ligand>
</feature>
<dbReference type="Gene3D" id="3.40.630.10">
    <property type="entry name" value="Zn peptidases"/>
    <property type="match status" value="1"/>
</dbReference>
<dbReference type="GO" id="GO:0046872">
    <property type="term" value="F:metal ion binding"/>
    <property type="evidence" value="ECO:0007669"/>
    <property type="project" value="UniProtKB-KW"/>
</dbReference>
<dbReference type="AlphaFoldDB" id="A0A133KFB7"/>